<feature type="transmembrane region" description="Helical" evidence="1">
    <location>
        <begin position="79"/>
        <end position="96"/>
    </location>
</feature>
<feature type="transmembrane region" description="Helical" evidence="1">
    <location>
        <begin position="102"/>
        <end position="121"/>
    </location>
</feature>
<organism evidence="2 3">
    <name type="scientific">Myceligenerans pegani</name>
    <dbReference type="NCBI Taxonomy" id="2776917"/>
    <lineage>
        <taxon>Bacteria</taxon>
        <taxon>Bacillati</taxon>
        <taxon>Actinomycetota</taxon>
        <taxon>Actinomycetes</taxon>
        <taxon>Micrococcales</taxon>
        <taxon>Promicromonosporaceae</taxon>
        <taxon>Myceligenerans</taxon>
    </lineage>
</organism>
<evidence type="ECO:0000256" key="1">
    <source>
        <dbReference type="SAM" id="Phobius"/>
    </source>
</evidence>
<feature type="transmembrane region" description="Helical" evidence="1">
    <location>
        <begin position="21"/>
        <end position="41"/>
    </location>
</feature>
<sequence length="126" mass="12656">MTTEPSAPTTKFDPVELPSRYAKAIVAIIAAALSVLVTALTDDVVTLAEVLGIAVAVVTAVSVYLVPNLPTGIGHYAKAIVAVAGTALQAAVPLAVEGTIDVSGWLLILLAALGAVSVGIVPNRSE</sequence>
<evidence type="ECO:0000313" key="3">
    <source>
        <dbReference type="Proteomes" id="UP000625527"/>
    </source>
</evidence>
<accession>A0ABR9N0X0</accession>
<evidence type="ECO:0008006" key="4">
    <source>
        <dbReference type="Google" id="ProtNLM"/>
    </source>
</evidence>
<dbReference type="RefSeq" id="WP_192863872.1">
    <property type="nucleotide sequence ID" value="NZ_JADAQT010000099.1"/>
</dbReference>
<dbReference type="Proteomes" id="UP000625527">
    <property type="component" value="Unassembled WGS sequence"/>
</dbReference>
<protein>
    <recommendedName>
        <fullName evidence="4">Holin</fullName>
    </recommendedName>
</protein>
<gene>
    <name evidence="2" type="ORF">IHE71_16555</name>
</gene>
<keyword evidence="3" id="KW-1185">Reference proteome</keyword>
<name>A0ABR9N0X0_9MICO</name>
<proteinExistence type="predicted"/>
<feature type="transmembrane region" description="Helical" evidence="1">
    <location>
        <begin position="47"/>
        <end position="67"/>
    </location>
</feature>
<keyword evidence="1" id="KW-1133">Transmembrane helix</keyword>
<reference evidence="2 3" key="1">
    <citation type="submission" date="2020-10" db="EMBL/GenBank/DDBJ databases">
        <title>Myceligenerans pegani sp. nov., an endophytic actinomycete isolated from Peganum harmala L. in Xinjiang, China.</title>
        <authorList>
            <person name="Xin L."/>
        </authorList>
    </citation>
    <scope>NUCLEOTIDE SEQUENCE [LARGE SCALE GENOMIC DNA]</scope>
    <source>
        <strain evidence="2 3">TRM65318</strain>
    </source>
</reference>
<dbReference type="EMBL" id="JADAQT010000099">
    <property type="protein sequence ID" value="MBE1877304.1"/>
    <property type="molecule type" value="Genomic_DNA"/>
</dbReference>
<comment type="caution">
    <text evidence="2">The sequence shown here is derived from an EMBL/GenBank/DDBJ whole genome shotgun (WGS) entry which is preliminary data.</text>
</comment>
<keyword evidence="1" id="KW-0472">Membrane</keyword>
<keyword evidence="1" id="KW-0812">Transmembrane</keyword>
<evidence type="ECO:0000313" key="2">
    <source>
        <dbReference type="EMBL" id="MBE1877304.1"/>
    </source>
</evidence>